<organism evidence="1 2">
    <name type="scientific">Pontiella agarivorans</name>
    <dbReference type="NCBI Taxonomy" id="3038953"/>
    <lineage>
        <taxon>Bacteria</taxon>
        <taxon>Pseudomonadati</taxon>
        <taxon>Kiritimatiellota</taxon>
        <taxon>Kiritimatiellia</taxon>
        <taxon>Kiritimatiellales</taxon>
        <taxon>Pontiellaceae</taxon>
        <taxon>Pontiella</taxon>
    </lineage>
</organism>
<protein>
    <submittedName>
        <fullName evidence="1">DUF6172 family protein</fullName>
    </submittedName>
</protein>
<name>A0ABU5MU75_9BACT</name>
<comment type="caution">
    <text evidence="1">The sequence shown here is derived from an EMBL/GenBank/DDBJ whole genome shotgun (WGS) entry which is preliminary data.</text>
</comment>
<evidence type="ECO:0000313" key="2">
    <source>
        <dbReference type="Proteomes" id="UP001290861"/>
    </source>
</evidence>
<gene>
    <name evidence="1" type="ORF">P9H32_02700</name>
</gene>
<dbReference type="Proteomes" id="UP001290861">
    <property type="component" value="Unassembled WGS sequence"/>
</dbReference>
<sequence>MKKTFNLTHPKIKYPRMIEATKHEIRKYIKRERRKELPEDVDFWDFDCRFGDTEAEAKAIHLAEIDACINDAEQRGLTSFYVEILRKEGIRAAAEKARREINVEIPKPKGFGED</sequence>
<dbReference type="RefSeq" id="WP_322607322.1">
    <property type="nucleotide sequence ID" value="NZ_JARVCO010000002.1"/>
</dbReference>
<reference evidence="1 2" key="1">
    <citation type="journal article" date="2024" name="Appl. Environ. Microbiol.">
        <title>Pontiella agarivorans sp. nov., a novel marine anaerobic bacterium capable of degrading macroalgal polysaccharides and fixing nitrogen.</title>
        <authorList>
            <person name="Liu N."/>
            <person name="Kivenson V."/>
            <person name="Peng X."/>
            <person name="Cui Z."/>
            <person name="Lankiewicz T.S."/>
            <person name="Gosselin K.M."/>
            <person name="English C.J."/>
            <person name="Blair E.M."/>
            <person name="O'Malley M.A."/>
            <person name="Valentine D.L."/>
        </authorList>
    </citation>
    <scope>NUCLEOTIDE SEQUENCE [LARGE SCALE GENOMIC DNA]</scope>
    <source>
        <strain evidence="1 2">NLcol2</strain>
    </source>
</reference>
<evidence type="ECO:0000313" key="1">
    <source>
        <dbReference type="EMBL" id="MDZ8117521.1"/>
    </source>
</evidence>
<dbReference type="EMBL" id="JARVCO010000002">
    <property type="protein sequence ID" value="MDZ8117521.1"/>
    <property type="molecule type" value="Genomic_DNA"/>
</dbReference>
<accession>A0ABU5MU75</accession>
<dbReference type="InterPro" id="IPR046170">
    <property type="entry name" value="DUF6172"/>
</dbReference>
<keyword evidence="2" id="KW-1185">Reference proteome</keyword>
<proteinExistence type="predicted"/>
<dbReference type="Pfam" id="PF19669">
    <property type="entry name" value="DUF6172"/>
    <property type="match status" value="1"/>
</dbReference>